<sequence length="209" mass="23325">MFGVSRFTVRSALRALQDRGYVRKQRPIGTRVIADRVEDQQTIRLTSLSDLVQLAEGGQQMITASADIAADPTLASTIGCAVGQHWRHLEVLRWTSGNKEAPAMLSHLWIHPMYSGVAQGLHLNRISPVVIFIEQIGQQFGDRPSDIQQTVSAFNIKGHLARALQVKNGTPGLRIQRWFRNGSGELILYADGFYNGLLYKHQTTLHLNN</sequence>
<dbReference type="EMBL" id="CP017758">
    <property type="protein sequence ID" value="AQV97258.1"/>
    <property type="molecule type" value="Genomic_DNA"/>
</dbReference>
<evidence type="ECO:0000259" key="1">
    <source>
        <dbReference type="SMART" id="SM00866"/>
    </source>
</evidence>
<dbReference type="GO" id="GO:0045892">
    <property type="term" value="P:negative regulation of DNA-templated transcription"/>
    <property type="evidence" value="ECO:0007669"/>
    <property type="project" value="TreeGrafter"/>
</dbReference>
<dbReference type="AlphaFoldDB" id="A0A1U9UX04"/>
<gene>
    <name evidence="2" type="ORF">BJN34_25700</name>
</gene>
<reference evidence="3" key="1">
    <citation type="submission" date="2017-02" db="EMBL/GenBank/DDBJ databases">
        <title>Complete genome sequence of Cupriavidus necator strain NH9, a 3-chlorobenzoate degrader.</title>
        <authorList>
            <person name="Moriuchi R."/>
            <person name="Dohra H."/>
            <person name="Ogawa N."/>
        </authorList>
    </citation>
    <scope>NUCLEOTIDE SEQUENCE [LARGE SCALE GENOMIC DNA]</scope>
    <source>
        <strain evidence="3">NH9</strain>
    </source>
</reference>
<dbReference type="PANTHER" id="PTHR44846:SF1">
    <property type="entry name" value="MANNOSYL-D-GLYCERATE TRANSPORT_METABOLISM SYSTEM REPRESSOR MNGR-RELATED"/>
    <property type="match status" value="1"/>
</dbReference>
<dbReference type="Gene3D" id="3.40.1410.10">
    <property type="entry name" value="Chorismate lyase-like"/>
    <property type="match status" value="1"/>
</dbReference>
<accession>A0A1U9UX04</accession>
<dbReference type="Pfam" id="PF07702">
    <property type="entry name" value="UTRA"/>
    <property type="match status" value="1"/>
</dbReference>
<dbReference type="InterPro" id="IPR028978">
    <property type="entry name" value="Chorismate_lyase_/UTRA_dom_sf"/>
</dbReference>
<feature type="domain" description="UbiC transcription regulator-associated" evidence="1">
    <location>
        <begin position="58"/>
        <end position="200"/>
    </location>
</feature>
<dbReference type="SMART" id="SM00866">
    <property type="entry name" value="UTRA"/>
    <property type="match status" value="1"/>
</dbReference>
<dbReference type="PANTHER" id="PTHR44846">
    <property type="entry name" value="MANNOSYL-D-GLYCERATE TRANSPORT/METABOLISM SYSTEM REPRESSOR MNGR-RELATED"/>
    <property type="match status" value="1"/>
</dbReference>
<organism evidence="2 3">
    <name type="scientific">Cupriavidus necator</name>
    <name type="common">Alcaligenes eutrophus</name>
    <name type="synonym">Ralstonia eutropha</name>
    <dbReference type="NCBI Taxonomy" id="106590"/>
    <lineage>
        <taxon>Bacteria</taxon>
        <taxon>Pseudomonadati</taxon>
        <taxon>Pseudomonadota</taxon>
        <taxon>Betaproteobacteria</taxon>
        <taxon>Burkholderiales</taxon>
        <taxon>Burkholderiaceae</taxon>
        <taxon>Cupriavidus</taxon>
    </lineage>
</organism>
<dbReference type="InterPro" id="IPR011663">
    <property type="entry name" value="UTRA"/>
</dbReference>
<protein>
    <submittedName>
        <fullName evidence="2">GntR family transcriptional regulator</fullName>
    </submittedName>
</protein>
<dbReference type="KEGG" id="cuh:BJN34_25700"/>
<proteinExistence type="predicted"/>
<evidence type="ECO:0000313" key="2">
    <source>
        <dbReference type="EMBL" id="AQV97258.1"/>
    </source>
</evidence>
<dbReference type="InterPro" id="IPR036388">
    <property type="entry name" value="WH-like_DNA-bd_sf"/>
</dbReference>
<dbReference type="Proteomes" id="UP000189627">
    <property type="component" value="Chromosome 2"/>
</dbReference>
<evidence type="ECO:0000313" key="3">
    <source>
        <dbReference type="Proteomes" id="UP000189627"/>
    </source>
</evidence>
<name>A0A1U9UX04_CUPNE</name>
<dbReference type="Gene3D" id="1.10.10.10">
    <property type="entry name" value="Winged helix-like DNA-binding domain superfamily/Winged helix DNA-binding domain"/>
    <property type="match status" value="1"/>
</dbReference>
<dbReference type="GO" id="GO:0003677">
    <property type="term" value="F:DNA binding"/>
    <property type="evidence" value="ECO:0007669"/>
    <property type="project" value="InterPro"/>
</dbReference>
<dbReference type="SUPFAM" id="SSF64288">
    <property type="entry name" value="Chorismate lyase-like"/>
    <property type="match status" value="1"/>
</dbReference>
<dbReference type="InterPro" id="IPR050679">
    <property type="entry name" value="Bact_HTH_transcr_reg"/>
</dbReference>